<proteinExistence type="inferred from homology"/>
<dbReference type="CDD" id="cd08187">
    <property type="entry name" value="BDH"/>
    <property type="match status" value="1"/>
</dbReference>
<dbReference type="InterPro" id="IPR018211">
    <property type="entry name" value="ADH_Fe_CS"/>
</dbReference>
<evidence type="ECO:0000313" key="5">
    <source>
        <dbReference type="EMBL" id="QCK15269.1"/>
    </source>
</evidence>
<dbReference type="InterPro" id="IPR044731">
    <property type="entry name" value="BDH-like"/>
</dbReference>
<feature type="domain" description="Fe-containing alcohol dehydrogenase-like C-terminal" evidence="4">
    <location>
        <begin position="187"/>
        <end position="356"/>
    </location>
</feature>
<sequence>MNNFEYYNPVKIIFGKDQIQQLSKLIPSTSKVMIIYGGGSIKENGVYEQVKKSLNDHFMIEFGGIEPNPRYETSMKAVELARENQIDFLLAVGGGSVIDATKFIAAAIPFQRGEPWTILSEKKSVKSAISFGTVLTLPATGSEMNSGSVITKEDSKEKFAFSSPFTFPQFSILDPSVASTLPKRQVANGIVDAFSHVVEQYMTYKVNAPLQDRLAESILKTLIEEGPKAYKDPADYDAMANLMWCATMALNGLIRTGVPVDWATHGIGHELTALHEIDHARTLAIVLPGVWRVLKDEKKDKLVQYAERIWGINEGSDSEKIDQAINSTESFFESLGIKTKMKDYNVGSDTIDAIIERFENRGWTALGDRQLADLPTIRNILNLQLQ</sequence>
<evidence type="ECO:0000313" key="6">
    <source>
        <dbReference type="Proteomes" id="UP000298616"/>
    </source>
</evidence>
<dbReference type="InterPro" id="IPR056798">
    <property type="entry name" value="ADH_Fe_C"/>
</dbReference>
<dbReference type="GO" id="GO:0046872">
    <property type="term" value="F:metal ion binding"/>
    <property type="evidence" value="ECO:0007669"/>
    <property type="project" value="InterPro"/>
</dbReference>
<dbReference type="OrthoDB" id="9801156at2"/>
<protein>
    <submittedName>
        <fullName evidence="5">NADH-dependent alcohol dehydrogenase</fullName>
    </submittedName>
</protein>
<dbReference type="Gene3D" id="3.40.50.1970">
    <property type="match status" value="1"/>
</dbReference>
<keyword evidence="6" id="KW-1185">Reference proteome</keyword>
<evidence type="ECO:0000259" key="3">
    <source>
        <dbReference type="Pfam" id="PF00465"/>
    </source>
</evidence>
<dbReference type="KEGG" id="fpf:DCC35_11180"/>
<accession>A0A4D7JGL3</accession>
<dbReference type="Pfam" id="PF25137">
    <property type="entry name" value="ADH_Fe_C"/>
    <property type="match status" value="1"/>
</dbReference>
<dbReference type="GO" id="GO:1990362">
    <property type="term" value="F:butanol dehydrogenase (NAD+) activity"/>
    <property type="evidence" value="ECO:0007669"/>
    <property type="project" value="InterPro"/>
</dbReference>
<dbReference type="GO" id="GO:0005829">
    <property type="term" value="C:cytosol"/>
    <property type="evidence" value="ECO:0007669"/>
    <property type="project" value="TreeGrafter"/>
</dbReference>
<dbReference type="InterPro" id="IPR001670">
    <property type="entry name" value="ADH_Fe/GldA"/>
</dbReference>
<dbReference type="PANTHER" id="PTHR43633:SF1">
    <property type="entry name" value="ALCOHOL DEHYDROGENASE YQHD"/>
    <property type="match status" value="1"/>
</dbReference>
<dbReference type="PROSITE" id="PS00913">
    <property type="entry name" value="ADH_IRON_1"/>
    <property type="match status" value="1"/>
</dbReference>
<keyword evidence="2" id="KW-0560">Oxidoreductase</keyword>
<dbReference type="Gene3D" id="1.20.1090.10">
    <property type="entry name" value="Dehydroquinate synthase-like - alpha domain"/>
    <property type="match status" value="1"/>
</dbReference>
<dbReference type="SUPFAM" id="SSF56796">
    <property type="entry name" value="Dehydroquinate synthase-like"/>
    <property type="match status" value="1"/>
</dbReference>
<dbReference type="RefSeq" id="WP_137090855.1">
    <property type="nucleotide sequence ID" value="NZ_CP028923.1"/>
</dbReference>
<feature type="domain" description="Alcohol dehydrogenase iron-type/glycerol dehydrogenase GldA" evidence="3">
    <location>
        <begin position="9"/>
        <end position="175"/>
    </location>
</feature>
<dbReference type="EMBL" id="CP028923">
    <property type="protein sequence ID" value="QCK15269.1"/>
    <property type="molecule type" value="Genomic_DNA"/>
</dbReference>
<dbReference type="PROSITE" id="PS00060">
    <property type="entry name" value="ADH_IRON_2"/>
    <property type="match status" value="1"/>
</dbReference>
<gene>
    <name evidence="5" type="ORF">DCC35_11180</name>
</gene>
<dbReference type="GO" id="GO:0008106">
    <property type="term" value="F:alcohol dehydrogenase (NADP+) activity"/>
    <property type="evidence" value="ECO:0007669"/>
    <property type="project" value="TreeGrafter"/>
</dbReference>
<comment type="similarity">
    <text evidence="1">Belongs to the iron-containing alcohol dehydrogenase family.</text>
</comment>
<reference evidence="5 6" key="1">
    <citation type="submission" date="2018-04" db="EMBL/GenBank/DDBJ databases">
        <title>Complete genome uncultured novel isolate.</title>
        <authorList>
            <person name="Merlino G."/>
        </authorList>
    </citation>
    <scope>NUCLEOTIDE SEQUENCE [LARGE SCALE GENOMIC DNA]</scope>
    <source>
        <strain evidence="6">R1DC9</strain>
    </source>
</reference>
<evidence type="ECO:0000256" key="1">
    <source>
        <dbReference type="ARBA" id="ARBA00007358"/>
    </source>
</evidence>
<dbReference type="AlphaFoldDB" id="A0A4D7JGL3"/>
<evidence type="ECO:0000259" key="4">
    <source>
        <dbReference type="Pfam" id="PF25137"/>
    </source>
</evidence>
<dbReference type="FunFam" id="3.40.50.1970:FF:000003">
    <property type="entry name" value="Alcohol dehydrogenase, iron-containing"/>
    <property type="match status" value="1"/>
</dbReference>
<dbReference type="Pfam" id="PF00465">
    <property type="entry name" value="Fe-ADH"/>
    <property type="match status" value="1"/>
</dbReference>
<dbReference type="PANTHER" id="PTHR43633">
    <property type="entry name" value="ALCOHOL DEHYDROGENASE YQHD"/>
    <property type="match status" value="1"/>
</dbReference>
<dbReference type="GO" id="GO:1990002">
    <property type="term" value="F:methylglyoxal reductase (NADPH) (acetol producing) activity"/>
    <property type="evidence" value="ECO:0007669"/>
    <property type="project" value="TreeGrafter"/>
</dbReference>
<evidence type="ECO:0000256" key="2">
    <source>
        <dbReference type="ARBA" id="ARBA00023002"/>
    </source>
</evidence>
<dbReference type="Proteomes" id="UP000298616">
    <property type="component" value="Chromosome"/>
</dbReference>
<organism evidence="5 6">
    <name type="scientific">Mangrovivirga cuniculi</name>
    <dbReference type="NCBI Taxonomy" id="2715131"/>
    <lineage>
        <taxon>Bacteria</taxon>
        <taxon>Pseudomonadati</taxon>
        <taxon>Bacteroidota</taxon>
        <taxon>Cytophagia</taxon>
        <taxon>Cytophagales</taxon>
        <taxon>Mangrovivirgaceae</taxon>
        <taxon>Mangrovivirga</taxon>
    </lineage>
</organism>
<name>A0A4D7JGL3_9BACT</name>